<evidence type="ECO:0000256" key="1">
    <source>
        <dbReference type="SAM" id="SignalP"/>
    </source>
</evidence>
<dbReference type="RefSeq" id="WP_065141569.1">
    <property type="nucleotide sequence ID" value="NZ_CP033366.1"/>
</dbReference>
<proteinExistence type="predicted"/>
<dbReference type="GeneID" id="66680798"/>
<dbReference type="EMBL" id="CP051772">
    <property type="protein sequence ID" value="QJE99859.1"/>
    <property type="molecule type" value="Genomic_DNA"/>
</dbReference>
<name>A0ABX6MKI1_9HYPH</name>
<keyword evidence="1" id="KW-0732">Signal</keyword>
<dbReference type="Proteomes" id="UP000500892">
    <property type="component" value="Chromosome"/>
</dbReference>
<evidence type="ECO:0000313" key="2">
    <source>
        <dbReference type="EMBL" id="QJE99859.1"/>
    </source>
</evidence>
<evidence type="ECO:0000313" key="3">
    <source>
        <dbReference type="Proteomes" id="UP000500892"/>
    </source>
</evidence>
<reference evidence="2 3" key="1">
    <citation type="submission" date="2020-04" db="EMBL/GenBank/DDBJ databases">
        <title>Mesorhizobium japonicum R7A epigenetic regulation of quorum sensing and ICE transfer.</title>
        <authorList>
            <person name="Ramsay J.P."/>
            <person name="Colombi E."/>
            <person name="Perry B.J."/>
            <person name="Staltari A."/>
        </authorList>
    </citation>
    <scope>NUCLEOTIDE SEQUENCE [LARGE SCALE GENOMIC DNA]</scope>
    <source>
        <strain evidence="2 3">R7A</strain>
    </source>
</reference>
<protein>
    <submittedName>
        <fullName evidence="2">Uncharacterized protein</fullName>
    </submittedName>
</protein>
<feature type="chain" id="PRO_5047073607" evidence="1">
    <location>
        <begin position="22"/>
        <end position="111"/>
    </location>
</feature>
<accession>A0ABX6MKI1</accession>
<keyword evidence="3" id="KW-1185">Reference proteome</keyword>
<organism evidence="2 3">
    <name type="scientific">Mesorhizobium japonicum R7A</name>
    <dbReference type="NCBI Taxonomy" id="935547"/>
    <lineage>
        <taxon>Bacteria</taxon>
        <taxon>Pseudomonadati</taxon>
        <taxon>Pseudomonadota</taxon>
        <taxon>Alphaproteobacteria</taxon>
        <taxon>Hyphomicrobiales</taxon>
        <taxon>Phyllobacteriaceae</taxon>
        <taxon>Mesorhizobium</taxon>
    </lineage>
</organism>
<gene>
    <name evidence="2" type="ORF">R7A2020_02430</name>
</gene>
<sequence length="111" mass="12901">MKLPAFALAGAILSLTSGAQAAPMIVGAPAHGGLVQEVRVTCAYLTRDGYCVRPHNEHKKHWKHRRYYEHAYRTYEPQPPAEYYWRYERSRPIIQVVPDYQPRDDEDGWDD</sequence>
<feature type="signal peptide" evidence="1">
    <location>
        <begin position="1"/>
        <end position="21"/>
    </location>
</feature>